<accession>A0A0H2S7E2</accession>
<evidence type="ECO:0000313" key="1">
    <source>
        <dbReference type="EMBL" id="KLO12776.1"/>
    </source>
</evidence>
<evidence type="ECO:0008006" key="3">
    <source>
        <dbReference type="Google" id="ProtNLM"/>
    </source>
</evidence>
<evidence type="ECO:0000313" key="2">
    <source>
        <dbReference type="Proteomes" id="UP000053477"/>
    </source>
</evidence>
<dbReference type="SUPFAM" id="SSF53067">
    <property type="entry name" value="Actin-like ATPase domain"/>
    <property type="match status" value="2"/>
</dbReference>
<keyword evidence="2" id="KW-1185">Reference proteome</keyword>
<dbReference type="OrthoDB" id="2963168at2759"/>
<dbReference type="STRING" id="27342.A0A0H2S7E2"/>
<dbReference type="Gene3D" id="3.30.420.40">
    <property type="match status" value="2"/>
</dbReference>
<dbReference type="PANTHER" id="PTHR14187">
    <property type="entry name" value="ALPHA KINASE/ELONGATION FACTOR 2 KINASE"/>
    <property type="match status" value="1"/>
</dbReference>
<dbReference type="Gene3D" id="3.90.640.10">
    <property type="entry name" value="Actin, Chain A, domain 4"/>
    <property type="match status" value="1"/>
</dbReference>
<dbReference type="EMBL" id="KQ085971">
    <property type="protein sequence ID" value="KLO12776.1"/>
    <property type="molecule type" value="Genomic_DNA"/>
</dbReference>
<sequence>MGNAESKAEHTIRNQQGLVIAIDVGTTYSGVSYAFLPVNPADRPRDVMRPVLRFSDIEVGKVPSVVWYSRDGSTSVCGSESTKGYFLAKRDAEGWRRVQRFKMHFRPKGFDVPVSFRIDEMPPRKTPEMVMGDFLRYLYEETMKYIKETTDDGEERWNAAKDNVHFVLSHPNRWEGVPQSRLRQSAIYAGLVSDADDARRRVRFVSEGEASALSCVDVGTIKMGHQFIILDAGGGTLDVSSYKVTSMVPLKLEETSTPNSCFAGSAYVDDMARRKFQARLSDSVLDDGETLESLVEEFESAKRYFRDNNDYYVKVDGAKGRTFEDLGIVNGQMRISHGEIIECFEPSIREAVRLVRSTRTLIEGQTNGTMPVWLVGGFGASPWLLKQMKEILAPLKLQVFKPDWEQNFNLANVKTVAIGAVRHHIYRTVDARVSPYSYGLLGDVPFDPSNSEHEKRGQMAYTTATSGKQIGPAFLCIAKKGEKIHSTQEICARNYKSEVVKPDDAKLTVTLVAHDGKAPAPMWFKEHRDEFFKLCDIKADLSNQCTLQSRQTVEDREFWVLKYSIELTLGSTEISARIKWQSGNETKYSDAQVVYV</sequence>
<dbReference type="InParanoid" id="A0A0H2S7E2"/>
<protein>
    <recommendedName>
        <fullName evidence="3">Actin-like ATPase domain-containing protein</fullName>
    </recommendedName>
</protein>
<name>A0A0H2S7E2_9AGAM</name>
<organism evidence="1 2">
    <name type="scientific">Schizopora paradoxa</name>
    <dbReference type="NCBI Taxonomy" id="27342"/>
    <lineage>
        <taxon>Eukaryota</taxon>
        <taxon>Fungi</taxon>
        <taxon>Dikarya</taxon>
        <taxon>Basidiomycota</taxon>
        <taxon>Agaricomycotina</taxon>
        <taxon>Agaricomycetes</taxon>
        <taxon>Hymenochaetales</taxon>
        <taxon>Schizoporaceae</taxon>
        <taxon>Schizopora</taxon>
    </lineage>
</organism>
<dbReference type="InterPro" id="IPR043129">
    <property type="entry name" value="ATPase_NBD"/>
</dbReference>
<dbReference type="Proteomes" id="UP000053477">
    <property type="component" value="Unassembled WGS sequence"/>
</dbReference>
<dbReference type="AlphaFoldDB" id="A0A0H2S7E2"/>
<gene>
    <name evidence="1" type="ORF">SCHPADRAFT_904821</name>
</gene>
<reference evidence="1 2" key="1">
    <citation type="submission" date="2015-04" db="EMBL/GenBank/DDBJ databases">
        <title>Complete genome sequence of Schizopora paradoxa KUC8140, a cosmopolitan wood degrader in East Asia.</title>
        <authorList>
            <consortium name="DOE Joint Genome Institute"/>
            <person name="Min B."/>
            <person name="Park H."/>
            <person name="Jang Y."/>
            <person name="Kim J.-J."/>
            <person name="Kim K.H."/>
            <person name="Pangilinan J."/>
            <person name="Lipzen A."/>
            <person name="Riley R."/>
            <person name="Grigoriev I.V."/>
            <person name="Spatafora J.W."/>
            <person name="Choi I.-G."/>
        </authorList>
    </citation>
    <scope>NUCLEOTIDE SEQUENCE [LARGE SCALE GENOMIC DNA]</scope>
    <source>
        <strain evidence="1 2">KUC8140</strain>
    </source>
</reference>
<proteinExistence type="predicted"/>
<dbReference type="CDD" id="cd10170">
    <property type="entry name" value="ASKHA_NBD_HSP70"/>
    <property type="match status" value="1"/>
</dbReference>
<dbReference type="PANTHER" id="PTHR14187:SF5">
    <property type="entry name" value="HEAT SHOCK 70 KDA PROTEIN 12A"/>
    <property type="match status" value="1"/>
</dbReference>